<dbReference type="EMBL" id="LVYD01000048">
    <property type="protein sequence ID" value="OQP62840.1"/>
    <property type="molecule type" value="Genomic_DNA"/>
</dbReference>
<dbReference type="AlphaFoldDB" id="A0A1V9FWZ9"/>
<dbReference type="OrthoDB" id="670847at2"/>
<keyword evidence="1" id="KW-0732">Signal</keyword>
<protein>
    <recommendedName>
        <fullName evidence="4">DUF3828 domain-containing protein</fullName>
    </recommendedName>
</protein>
<dbReference type="STRING" id="1703345.A3860_26370"/>
<reference evidence="2 3" key="1">
    <citation type="submission" date="2016-03" db="EMBL/GenBank/DDBJ databases">
        <title>Niastella vici sp. nov., isolated from farmland soil.</title>
        <authorList>
            <person name="Chen L."/>
            <person name="Wang D."/>
            <person name="Yang S."/>
            <person name="Wang G."/>
        </authorList>
    </citation>
    <scope>NUCLEOTIDE SEQUENCE [LARGE SCALE GENOMIC DNA]</scope>
    <source>
        <strain evidence="2 3">DJ57</strain>
    </source>
</reference>
<feature type="chain" id="PRO_5012845300" description="DUF3828 domain-containing protein" evidence="1">
    <location>
        <begin position="24"/>
        <end position="204"/>
    </location>
</feature>
<comment type="caution">
    <text evidence="2">The sequence shown here is derived from an EMBL/GenBank/DDBJ whole genome shotgun (WGS) entry which is preliminary data.</text>
</comment>
<feature type="signal peptide" evidence="1">
    <location>
        <begin position="1"/>
        <end position="23"/>
    </location>
</feature>
<evidence type="ECO:0000313" key="2">
    <source>
        <dbReference type="EMBL" id="OQP62840.1"/>
    </source>
</evidence>
<name>A0A1V9FWZ9_9BACT</name>
<dbReference type="PROSITE" id="PS51257">
    <property type="entry name" value="PROKAR_LIPOPROTEIN"/>
    <property type="match status" value="1"/>
</dbReference>
<sequence length="204" mass="23121">MKIVNSVVFIVSTLLLLAGCNNAGSSGKVESPTVKNADNSKDSIALTKLVRQMYEWHEKIDHPLDFDVETNKPSDTLYSGINWDAYNKLLNTIVKSNYFDQQFITNYAAIATHIDSELQNGIKTWQVGELSPFGDDTNPWCNCQDTPQDNFWDILRITDLKIINDQATFSWTWGGGFMYKVKASGNNGIWKISYLEGFDPKNYK</sequence>
<evidence type="ECO:0008006" key="4">
    <source>
        <dbReference type="Google" id="ProtNLM"/>
    </source>
</evidence>
<gene>
    <name evidence="2" type="ORF">A3860_26370</name>
</gene>
<organism evidence="2 3">
    <name type="scientific">Niastella vici</name>
    <dbReference type="NCBI Taxonomy" id="1703345"/>
    <lineage>
        <taxon>Bacteria</taxon>
        <taxon>Pseudomonadati</taxon>
        <taxon>Bacteroidota</taxon>
        <taxon>Chitinophagia</taxon>
        <taxon>Chitinophagales</taxon>
        <taxon>Chitinophagaceae</taxon>
        <taxon>Niastella</taxon>
    </lineage>
</organism>
<keyword evidence="3" id="KW-1185">Reference proteome</keyword>
<proteinExistence type="predicted"/>
<dbReference type="RefSeq" id="WP_081148240.1">
    <property type="nucleotide sequence ID" value="NZ_LVYD01000048.1"/>
</dbReference>
<evidence type="ECO:0000256" key="1">
    <source>
        <dbReference type="SAM" id="SignalP"/>
    </source>
</evidence>
<evidence type="ECO:0000313" key="3">
    <source>
        <dbReference type="Proteomes" id="UP000192796"/>
    </source>
</evidence>
<dbReference type="Proteomes" id="UP000192796">
    <property type="component" value="Unassembled WGS sequence"/>
</dbReference>
<accession>A0A1V9FWZ9</accession>